<comment type="caution">
    <text evidence="1">The sequence shown here is derived from an EMBL/GenBank/DDBJ whole genome shotgun (WGS) entry which is preliminary data.</text>
</comment>
<reference evidence="2" key="1">
    <citation type="journal article" date="2022" name="Mol. Ecol. Resour.">
        <title>The genomes of chicory, endive, great burdock and yacon provide insights into Asteraceae palaeo-polyploidization history and plant inulin production.</title>
        <authorList>
            <person name="Fan W."/>
            <person name="Wang S."/>
            <person name="Wang H."/>
            <person name="Wang A."/>
            <person name="Jiang F."/>
            <person name="Liu H."/>
            <person name="Zhao H."/>
            <person name="Xu D."/>
            <person name="Zhang Y."/>
        </authorList>
    </citation>
    <scope>NUCLEOTIDE SEQUENCE [LARGE SCALE GENOMIC DNA]</scope>
    <source>
        <strain evidence="2">cv. Yunnan</strain>
    </source>
</reference>
<keyword evidence="2" id="KW-1185">Reference proteome</keyword>
<evidence type="ECO:0000313" key="1">
    <source>
        <dbReference type="EMBL" id="KAI3796406.1"/>
    </source>
</evidence>
<evidence type="ECO:0000313" key="2">
    <source>
        <dbReference type="Proteomes" id="UP001056120"/>
    </source>
</evidence>
<name>A0ACB9HMB8_9ASTR</name>
<protein>
    <submittedName>
        <fullName evidence="1">Uncharacterized protein</fullName>
    </submittedName>
</protein>
<dbReference type="EMBL" id="CM042029">
    <property type="protein sequence ID" value="KAI3796406.1"/>
    <property type="molecule type" value="Genomic_DNA"/>
</dbReference>
<accession>A0ACB9HMB8</accession>
<organism evidence="1 2">
    <name type="scientific">Smallanthus sonchifolius</name>
    <dbReference type="NCBI Taxonomy" id="185202"/>
    <lineage>
        <taxon>Eukaryota</taxon>
        <taxon>Viridiplantae</taxon>
        <taxon>Streptophyta</taxon>
        <taxon>Embryophyta</taxon>
        <taxon>Tracheophyta</taxon>
        <taxon>Spermatophyta</taxon>
        <taxon>Magnoliopsida</taxon>
        <taxon>eudicotyledons</taxon>
        <taxon>Gunneridae</taxon>
        <taxon>Pentapetalae</taxon>
        <taxon>asterids</taxon>
        <taxon>campanulids</taxon>
        <taxon>Asterales</taxon>
        <taxon>Asteraceae</taxon>
        <taxon>Asteroideae</taxon>
        <taxon>Heliantheae alliance</taxon>
        <taxon>Millerieae</taxon>
        <taxon>Smallanthus</taxon>
    </lineage>
</organism>
<proteinExistence type="predicted"/>
<dbReference type="Proteomes" id="UP001056120">
    <property type="component" value="Linkage Group LG12"/>
</dbReference>
<sequence length="522" mass="58306">MHIQHDIVSSYLSLKNENRKNESHLPIRPNIESCKAGSSSNPMMNSGSVPFGWEHSPGRPKNERNKQIQIMENPPSLPKFFKSRKMFRSECSKSKQKESSGSRNDEDDYDDCDNDEVYMDALGSLSRGVGGLGSDVKSSGFLQADPKMRDFMLGRFLPAARAMASDVPEDTFKKIAIKEKQQQVKKLVNMDSNHDNSQLRYGPSFLQDVSHDKEEEQHDDYDSDYEYHEHGKKSSKFCGLIPRFCSVNLVHGMCVRAKLPISPANRTQASSSSNSSFRETDSEPARSAVYKHRSVSSVMKSGSIEPANLEGSKLYSRLQGPVSLVDLSGSIQSTVSEQSDTSSKKKGISFRELLADKKNTYEITETDSQDSMIEKTLYVDTVHIAESPKESSTPSCTKPQSSSNEPLESDTFADESKHDMKTRKYTDPDAESELFGEDDAKGSQKWKDYDTKLFENPAPPPLPKSPSDSWLCRTLPSVSSKKAPTLWIPKCLSSNTLSNDPKTDENIQLQSPQEQMSPMPES</sequence>
<reference evidence="1 2" key="2">
    <citation type="journal article" date="2022" name="Mol. Ecol. Resour.">
        <title>The genomes of chicory, endive, great burdock and yacon provide insights into Asteraceae paleo-polyploidization history and plant inulin production.</title>
        <authorList>
            <person name="Fan W."/>
            <person name="Wang S."/>
            <person name="Wang H."/>
            <person name="Wang A."/>
            <person name="Jiang F."/>
            <person name="Liu H."/>
            <person name="Zhao H."/>
            <person name="Xu D."/>
            <person name="Zhang Y."/>
        </authorList>
    </citation>
    <scope>NUCLEOTIDE SEQUENCE [LARGE SCALE GENOMIC DNA]</scope>
    <source>
        <strain evidence="2">cv. Yunnan</strain>
        <tissue evidence="1">Leaves</tissue>
    </source>
</reference>
<gene>
    <name evidence="1" type="ORF">L1987_39076</name>
</gene>